<accession>A0ACB6ZN17</accession>
<protein>
    <submittedName>
        <fullName evidence="1">Uncharacterized protein</fullName>
    </submittedName>
</protein>
<proteinExistence type="predicted"/>
<keyword evidence="2" id="KW-1185">Reference proteome</keyword>
<name>A0ACB6ZN17_THEGA</name>
<dbReference type="EMBL" id="MU117982">
    <property type="protein sequence ID" value="KAF9650723.1"/>
    <property type="molecule type" value="Genomic_DNA"/>
</dbReference>
<sequence length="254" mass="27108">MRGELCIGTASLLTLVAVLLLVFVHIGQISTASTPRSISMAQVNVSGYGDALYAAFSDPILGLYTNNASAPLNARAGLRQLYKFGLYSHCAYVNQTAGLCTNTTAAYQFRPYTVITSDMLSNYSGYTDAIIHNATFADSSSLGGNSRSAYYLLLLGSILATISLATGVIKHTWAFFISTLSATMASIFVLAGSALWTVLIKRAKDINTWTVRPAQVPLGIEVSTGVALYLTWAAFACLATSIIPYMISCCTFRG</sequence>
<evidence type="ECO:0000313" key="2">
    <source>
        <dbReference type="Proteomes" id="UP000886501"/>
    </source>
</evidence>
<reference evidence="1" key="1">
    <citation type="submission" date="2019-10" db="EMBL/GenBank/DDBJ databases">
        <authorList>
            <consortium name="DOE Joint Genome Institute"/>
            <person name="Kuo A."/>
            <person name="Miyauchi S."/>
            <person name="Kiss E."/>
            <person name="Drula E."/>
            <person name="Kohler A."/>
            <person name="Sanchez-Garcia M."/>
            <person name="Andreopoulos B."/>
            <person name="Barry K.W."/>
            <person name="Bonito G."/>
            <person name="Buee M."/>
            <person name="Carver A."/>
            <person name="Chen C."/>
            <person name="Cichocki N."/>
            <person name="Clum A."/>
            <person name="Culley D."/>
            <person name="Crous P.W."/>
            <person name="Fauchery L."/>
            <person name="Girlanda M."/>
            <person name="Hayes R."/>
            <person name="Keri Z."/>
            <person name="Labutti K."/>
            <person name="Lipzen A."/>
            <person name="Lombard V."/>
            <person name="Magnuson J."/>
            <person name="Maillard F."/>
            <person name="Morin E."/>
            <person name="Murat C."/>
            <person name="Nolan M."/>
            <person name="Ohm R."/>
            <person name="Pangilinan J."/>
            <person name="Pereira M."/>
            <person name="Perotto S."/>
            <person name="Peter M."/>
            <person name="Riley R."/>
            <person name="Sitrit Y."/>
            <person name="Stielow B."/>
            <person name="Szollosi G."/>
            <person name="Zifcakova L."/>
            <person name="Stursova M."/>
            <person name="Spatafora J.W."/>
            <person name="Tedersoo L."/>
            <person name="Vaario L.-M."/>
            <person name="Yamada A."/>
            <person name="Yan M."/>
            <person name="Wang P."/>
            <person name="Xu J."/>
            <person name="Bruns T."/>
            <person name="Baldrian P."/>
            <person name="Vilgalys R."/>
            <person name="Henrissat B."/>
            <person name="Grigoriev I.V."/>
            <person name="Hibbett D."/>
            <person name="Nagy L.G."/>
            <person name="Martin F.M."/>
        </authorList>
    </citation>
    <scope>NUCLEOTIDE SEQUENCE</scope>
    <source>
        <strain evidence="1">P2</strain>
    </source>
</reference>
<dbReference type="Proteomes" id="UP000886501">
    <property type="component" value="Unassembled WGS sequence"/>
</dbReference>
<comment type="caution">
    <text evidence="1">The sequence shown here is derived from an EMBL/GenBank/DDBJ whole genome shotgun (WGS) entry which is preliminary data.</text>
</comment>
<gene>
    <name evidence="1" type="ORF">BDM02DRAFT_3092710</name>
</gene>
<organism evidence="1 2">
    <name type="scientific">Thelephora ganbajun</name>
    <name type="common">Ganba fungus</name>
    <dbReference type="NCBI Taxonomy" id="370292"/>
    <lineage>
        <taxon>Eukaryota</taxon>
        <taxon>Fungi</taxon>
        <taxon>Dikarya</taxon>
        <taxon>Basidiomycota</taxon>
        <taxon>Agaricomycotina</taxon>
        <taxon>Agaricomycetes</taxon>
        <taxon>Thelephorales</taxon>
        <taxon>Thelephoraceae</taxon>
        <taxon>Thelephora</taxon>
    </lineage>
</organism>
<reference evidence="1" key="2">
    <citation type="journal article" date="2020" name="Nat. Commun.">
        <title>Large-scale genome sequencing of mycorrhizal fungi provides insights into the early evolution of symbiotic traits.</title>
        <authorList>
            <person name="Miyauchi S."/>
            <person name="Kiss E."/>
            <person name="Kuo A."/>
            <person name="Drula E."/>
            <person name="Kohler A."/>
            <person name="Sanchez-Garcia M."/>
            <person name="Morin E."/>
            <person name="Andreopoulos B."/>
            <person name="Barry K.W."/>
            <person name="Bonito G."/>
            <person name="Buee M."/>
            <person name="Carver A."/>
            <person name="Chen C."/>
            <person name="Cichocki N."/>
            <person name="Clum A."/>
            <person name="Culley D."/>
            <person name="Crous P.W."/>
            <person name="Fauchery L."/>
            <person name="Girlanda M."/>
            <person name="Hayes R.D."/>
            <person name="Keri Z."/>
            <person name="LaButti K."/>
            <person name="Lipzen A."/>
            <person name="Lombard V."/>
            <person name="Magnuson J."/>
            <person name="Maillard F."/>
            <person name="Murat C."/>
            <person name="Nolan M."/>
            <person name="Ohm R.A."/>
            <person name="Pangilinan J."/>
            <person name="Pereira M.F."/>
            <person name="Perotto S."/>
            <person name="Peter M."/>
            <person name="Pfister S."/>
            <person name="Riley R."/>
            <person name="Sitrit Y."/>
            <person name="Stielow J.B."/>
            <person name="Szollosi G."/>
            <person name="Zifcakova L."/>
            <person name="Stursova M."/>
            <person name="Spatafora J.W."/>
            <person name="Tedersoo L."/>
            <person name="Vaario L.M."/>
            <person name="Yamada A."/>
            <person name="Yan M."/>
            <person name="Wang P."/>
            <person name="Xu J."/>
            <person name="Bruns T."/>
            <person name="Baldrian P."/>
            <person name="Vilgalys R."/>
            <person name="Dunand C."/>
            <person name="Henrissat B."/>
            <person name="Grigoriev I.V."/>
            <person name="Hibbett D."/>
            <person name="Nagy L.G."/>
            <person name="Martin F.M."/>
        </authorList>
    </citation>
    <scope>NUCLEOTIDE SEQUENCE</scope>
    <source>
        <strain evidence="1">P2</strain>
    </source>
</reference>
<evidence type="ECO:0000313" key="1">
    <source>
        <dbReference type="EMBL" id="KAF9650723.1"/>
    </source>
</evidence>